<evidence type="ECO:0000256" key="4">
    <source>
        <dbReference type="ARBA" id="ARBA00012874"/>
    </source>
</evidence>
<dbReference type="PANTHER" id="PTHR42743">
    <property type="entry name" value="AMINO-ACID AMINOTRANSFERASE"/>
    <property type="match status" value="1"/>
</dbReference>
<comment type="subunit">
    <text evidence="3">Homodimer.</text>
</comment>
<dbReference type="InterPro" id="IPR018300">
    <property type="entry name" value="Aminotrans_IV_CS"/>
</dbReference>
<comment type="cofactor">
    <cofactor evidence="1 11">
        <name>pyridoxal 5'-phosphate</name>
        <dbReference type="ChEBI" id="CHEBI:597326"/>
    </cofactor>
</comment>
<dbReference type="PROSITE" id="PS00770">
    <property type="entry name" value="AA_TRANSFER_CLASS_4"/>
    <property type="match status" value="1"/>
</dbReference>
<dbReference type="EMBL" id="JACSQN010000005">
    <property type="protein sequence ID" value="MBD7984349.1"/>
    <property type="molecule type" value="Genomic_DNA"/>
</dbReference>
<dbReference type="InterPro" id="IPR001544">
    <property type="entry name" value="Aminotrans_IV"/>
</dbReference>
<comment type="catalytic activity">
    <reaction evidence="9 12">
        <text>D-alanine + 2-oxoglutarate = D-glutamate + pyruvate</text>
        <dbReference type="Rhea" id="RHEA:15869"/>
        <dbReference type="ChEBI" id="CHEBI:15361"/>
        <dbReference type="ChEBI" id="CHEBI:16810"/>
        <dbReference type="ChEBI" id="CHEBI:29986"/>
        <dbReference type="ChEBI" id="CHEBI:57416"/>
        <dbReference type="EC" id="2.6.1.21"/>
    </reaction>
</comment>
<dbReference type="InterPro" id="IPR005784">
    <property type="entry name" value="D_amino_transT"/>
</dbReference>
<name>A0ABR8U9E6_9BACL</name>
<dbReference type="InterPro" id="IPR043132">
    <property type="entry name" value="BCAT-like_C"/>
</dbReference>
<evidence type="ECO:0000256" key="8">
    <source>
        <dbReference type="ARBA" id="ARBA00022898"/>
    </source>
</evidence>
<dbReference type="Pfam" id="PF01063">
    <property type="entry name" value="Aminotran_4"/>
    <property type="match status" value="1"/>
</dbReference>
<dbReference type="InterPro" id="IPR036038">
    <property type="entry name" value="Aminotransferase-like"/>
</dbReference>
<evidence type="ECO:0000256" key="3">
    <source>
        <dbReference type="ARBA" id="ARBA00011738"/>
    </source>
</evidence>
<dbReference type="NCBIfam" id="TIGR01121">
    <property type="entry name" value="D_amino_aminoT"/>
    <property type="match status" value="1"/>
</dbReference>
<dbReference type="CDD" id="cd01558">
    <property type="entry name" value="D-AAT_like"/>
    <property type="match status" value="1"/>
</dbReference>
<gene>
    <name evidence="13" type="primary">dat</name>
    <name evidence="13" type="ORF">H9649_07145</name>
</gene>
<dbReference type="Gene3D" id="3.30.470.10">
    <property type="match status" value="1"/>
</dbReference>
<dbReference type="Gene3D" id="3.20.10.10">
    <property type="entry name" value="D-amino Acid Aminotransferase, subunit A, domain 2"/>
    <property type="match status" value="1"/>
</dbReference>
<comment type="function">
    <text evidence="12">Acts on the D-isomers of alanine, leucine, aspartate, glutamate, aminobutyrate, norvaline and asparagine. The enzyme transfers an amino group from a substrate D-amino acid to the pyridoxal phosphate cofactor to form pyridoxamine and an alpha-keto acid in the first half-reaction.</text>
</comment>
<keyword evidence="14" id="KW-1185">Reference proteome</keyword>
<evidence type="ECO:0000256" key="12">
    <source>
        <dbReference type="RuleBase" id="RU004520"/>
    </source>
</evidence>
<protein>
    <recommendedName>
        <fullName evidence="5 12">D-alanine aminotransferase</fullName>
        <ecNumber evidence="4 12">2.6.1.21</ecNumber>
    </recommendedName>
</protein>
<dbReference type="PANTHER" id="PTHR42743:SF10">
    <property type="entry name" value="D-ALANINE AMINOTRANSFERASE"/>
    <property type="match status" value="1"/>
</dbReference>
<evidence type="ECO:0000256" key="11">
    <source>
        <dbReference type="RuleBase" id="RU004516"/>
    </source>
</evidence>
<keyword evidence="6 13" id="KW-0032">Aminotransferase</keyword>
<keyword evidence="7 13" id="KW-0808">Transferase</keyword>
<evidence type="ECO:0000256" key="5">
    <source>
        <dbReference type="ARBA" id="ARBA00021779"/>
    </source>
</evidence>
<dbReference type="SUPFAM" id="SSF56752">
    <property type="entry name" value="D-aminoacid aminotransferase-like PLP-dependent enzymes"/>
    <property type="match status" value="1"/>
</dbReference>
<sequence>MTIYFVDGQFTDKDGVRISIDDRGYYFGDGVYEVVKVYNGELFTAQEHMARLLESASKVKMAVPYTEQQLIGIAEELMKKNDIDTGHVYMQVTRGASARVHHFPDMNVPPVVTGYAIVNPRPVLNLQEGVAAKTVEDIRWLRCDIKSLNLLGNVMAKQEAHEAGCVEAIFVRDGIVMEGSSSNMFGILNGIVYTHPATNLILNGITRQVVLEICAELDIPVLEKEFTLEELYMMDEFIMTSTTAEVTPVITIDNKKIGSGVPGPITKKLQEAFAKKLPLTVTGK</sequence>
<organism evidence="13 14">
    <name type="scientific">Sporosarcina quadrami</name>
    <dbReference type="NCBI Taxonomy" id="2762234"/>
    <lineage>
        <taxon>Bacteria</taxon>
        <taxon>Bacillati</taxon>
        <taxon>Bacillota</taxon>
        <taxon>Bacilli</taxon>
        <taxon>Bacillales</taxon>
        <taxon>Caryophanaceae</taxon>
        <taxon>Sporosarcina</taxon>
    </lineage>
</organism>
<dbReference type="EC" id="2.6.1.21" evidence="4 12"/>
<evidence type="ECO:0000256" key="7">
    <source>
        <dbReference type="ARBA" id="ARBA00022679"/>
    </source>
</evidence>
<accession>A0ABR8U9E6</accession>
<evidence type="ECO:0000256" key="10">
    <source>
        <dbReference type="RuleBase" id="RU004106"/>
    </source>
</evidence>
<dbReference type="InterPro" id="IPR050571">
    <property type="entry name" value="Class-IV_PLP-Dep_Aminotrnsfr"/>
</dbReference>
<comment type="similarity">
    <text evidence="2 10">Belongs to the class-IV pyridoxal-phosphate-dependent aminotransferase family.</text>
</comment>
<dbReference type="RefSeq" id="WP_191694046.1">
    <property type="nucleotide sequence ID" value="NZ_JACSQN010000005.1"/>
</dbReference>
<evidence type="ECO:0000313" key="14">
    <source>
        <dbReference type="Proteomes" id="UP000626786"/>
    </source>
</evidence>
<keyword evidence="8 11" id="KW-0663">Pyridoxal phosphate</keyword>
<evidence type="ECO:0000256" key="6">
    <source>
        <dbReference type="ARBA" id="ARBA00022576"/>
    </source>
</evidence>
<dbReference type="GO" id="GO:0047810">
    <property type="term" value="F:D-alanine-2-oxoglutarate aminotransferase activity"/>
    <property type="evidence" value="ECO:0007669"/>
    <property type="project" value="UniProtKB-EC"/>
</dbReference>
<reference evidence="13 14" key="1">
    <citation type="submission" date="2020-08" db="EMBL/GenBank/DDBJ databases">
        <title>A Genomic Blueprint of the Chicken Gut Microbiome.</title>
        <authorList>
            <person name="Gilroy R."/>
            <person name="Ravi A."/>
            <person name="Getino M."/>
            <person name="Pursley I."/>
            <person name="Horton D.L."/>
            <person name="Alikhan N.-F."/>
            <person name="Baker D."/>
            <person name="Gharbi K."/>
            <person name="Hall N."/>
            <person name="Watson M."/>
            <person name="Adriaenssens E.M."/>
            <person name="Foster-Nyarko E."/>
            <person name="Jarju S."/>
            <person name="Secka A."/>
            <person name="Antonio M."/>
            <person name="Oren A."/>
            <person name="Chaudhuri R."/>
            <person name="La Ragione R.M."/>
            <person name="Hildebrand F."/>
            <person name="Pallen M.J."/>
        </authorList>
    </citation>
    <scope>NUCLEOTIDE SEQUENCE [LARGE SCALE GENOMIC DNA]</scope>
    <source>
        <strain evidence="13 14">Sa2YVA2</strain>
    </source>
</reference>
<dbReference type="Proteomes" id="UP000626786">
    <property type="component" value="Unassembled WGS sequence"/>
</dbReference>
<proteinExistence type="inferred from homology"/>
<evidence type="ECO:0000313" key="13">
    <source>
        <dbReference type="EMBL" id="MBD7984349.1"/>
    </source>
</evidence>
<dbReference type="InterPro" id="IPR043131">
    <property type="entry name" value="BCAT-like_N"/>
</dbReference>
<comment type="caution">
    <text evidence="13">The sequence shown here is derived from an EMBL/GenBank/DDBJ whole genome shotgun (WGS) entry which is preliminary data.</text>
</comment>
<evidence type="ECO:0000256" key="1">
    <source>
        <dbReference type="ARBA" id="ARBA00001933"/>
    </source>
</evidence>
<evidence type="ECO:0000256" key="9">
    <source>
        <dbReference type="ARBA" id="ARBA00047911"/>
    </source>
</evidence>
<evidence type="ECO:0000256" key="2">
    <source>
        <dbReference type="ARBA" id="ARBA00009320"/>
    </source>
</evidence>